<organism evidence="2 3">
    <name type="scientific">Oikopleura dioica</name>
    <name type="common">Tunicate</name>
    <dbReference type="NCBI Taxonomy" id="34765"/>
    <lineage>
        <taxon>Eukaryota</taxon>
        <taxon>Metazoa</taxon>
        <taxon>Chordata</taxon>
        <taxon>Tunicata</taxon>
        <taxon>Appendicularia</taxon>
        <taxon>Copelata</taxon>
        <taxon>Oikopleuridae</taxon>
        <taxon>Oikopleura</taxon>
    </lineage>
</organism>
<name>A0ABN7RZ44_OIKDI</name>
<gene>
    <name evidence="2" type="ORF">OKIOD_LOCUS3098</name>
</gene>
<protein>
    <submittedName>
        <fullName evidence="2">Oidioi.mRNA.OKI2018_I69.PAR.g11540.t1.cds</fullName>
    </submittedName>
</protein>
<dbReference type="EMBL" id="OU015568">
    <property type="protein sequence ID" value="CAG5087422.1"/>
    <property type="molecule type" value="Genomic_DNA"/>
</dbReference>
<keyword evidence="3" id="KW-1185">Reference proteome</keyword>
<reference evidence="2 3" key="1">
    <citation type="submission" date="2021-04" db="EMBL/GenBank/DDBJ databases">
        <authorList>
            <person name="Bliznina A."/>
        </authorList>
    </citation>
    <scope>NUCLEOTIDE SEQUENCE [LARGE SCALE GENOMIC DNA]</scope>
</reference>
<accession>A0ABN7RZ44</accession>
<evidence type="ECO:0000256" key="1">
    <source>
        <dbReference type="SAM" id="MobiDB-lite"/>
    </source>
</evidence>
<evidence type="ECO:0000313" key="3">
    <source>
        <dbReference type="Proteomes" id="UP001158576"/>
    </source>
</evidence>
<proteinExistence type="predicted"/>
<sequence>MKKNSQKRVSVSSDSEDEDYWKPIPPRAKPSPGAYKPRASFGGNFNRGGRFGPRQMQVLPTIHSNSSPFGSPKAQKKTLDNSDAGDSTPAAAQPPALAAFAPHVKTGVVLADPSTYSTILPPAPPQVATNLVAKKTASEKPTPSAPALAAFQSRPRKRPHYEALYNQYRVTGLGHTGLITLNPPENAVYGSHPRMTIHTTRTFTVHDVDPPLQGYIRCEEDIPINRYDGQLMGEESSSELGSTVYVDNQPIQPDLFELGKRKGC</sequence>
<feature type="region of interest" description="Disordered" evidence="1">
    <location>
        <begin position="1"/>
        <end position="92"/>
    </location>
</feature>
<dbReference type="Proteomes" id="UP001158576">
    <property type="component" value="Chromosome PAR"/>
</dbReference>
<evidence type="ECO:0000313" key="2">
    <source>
        <dbReference type="EMBL" id="CAG5087422.1"/>
    </source>
</evidence>